<keyword evidence="2" id="KW-1185">Reference proteome</keyword>
<organism evidence="1 2">
    <name type="scientific">Gossypium arboreum</name>
    <name type="common">Tree cotton</name>
    <name type="synonym">Gossypium nanking</name>
    <dbReference type="NCBI Taxonomy" id="29729"/>
    <lineage>
        <taxon>Eukaryota</taxon>
        <taxon>Viridiplantae</taxon>
        <taxon>Streptophyta</taxon>
        <taxon>Embryophyta</taxon>
        <taxon>Tracheophyta</taxon>
        <taxon>Spermatophyta</taxon>
        <taxon>Magnoliopsida</taxon>
        <taxon>eudicotyledons</taxon>
        <taxon>Gunneridae</taxon>
        <taxon>Pentapetalae</taxon>
        <taxon>rosids</taxon>
        <taxon>malvids</taxon>
        <taxon>Malvales</taxon>
        <taxon>Malvaceae</taxon>
        <taxon>Malvoideae</taxon>
        <taxon>Gossypium</taxon>
    </lineage>
</organism>
<evidence type="ECO:0000313" key="1">
    <source>
        <dbReference type="EMBL" id="KHG08800.1"/>
    </source>
</evidence>
<protein>
    <submittedName>
        <fullName evidence="1">Uncharacterized protein</fullName>
    </submittedName>
</protein>
<comment type="caution">
    <text evidence="1">The sequence shown here is derived from an EMBL/GenBank/DDBJ whole genome shotgun (WGS) entry which is preliminary data.</text>
</comment>
<gene>
    <name evidence="1" type="ORF">F383_13437</name>
</gene>
<sequence length="16" mass="1920">MKAWLYTAHSRVVVQM</sequence>
<accession>A0A0B0N7R1</accession>
<proteinExistence type="predicted"/>
<evidence type="ECO:0000313" key="2">
    <source>
        <dbReference type="Proteomes" id="UP000032142"/>
    </source>
</evidence>
<name>A0A0B0N7R1_GOSAR</name>
<reference evidence="2" key="1">
    <citation type="submission" date="2014-09" db="EMBL/GenBank/DDBJ databases">
        <authorList>
            <person name="Mudge J."/>
            <person name="Ramaraj T."/>
            <person name="Lindquist I.E."/>
            <person name="Bharti A.K."/>
            <person name="Sundararajan A."/>
            <person name="Cameron C.T."/>
            <person name="Woodward J.E."/>
            <person name="May G.D."/>
            <person name="Brubaker C."/>
            <person name="Broadhvest J."/>
            <person name="Wilkins T.A."/>
        </authorList>
    </citation>
    <scope>NUCLEOTIDE SEQUENCE</scope>
    <source>
        <strain evidence="2">cv. AKA8401</strain>
    </source>
</reference>
<dbReference type="AlphaFoldDB" id="A0A0B0N7R1"/>
<dbReference type="EMBL" id="JRRC01510180">
    <property type="protein sequence ID" value="KHG08800.1"/>
    <property type="molecule type" value="Genomic_DNA"/>
</dbReference>
<dbReference type="Proteomes" id="UP000032142">
    <property type="component" value="Unassembled WGS sequence"/>
</dbReference>